<protein>
    <recommendedName>
        <fullName evidence="1">SET domain-containing protein</fullName>
    </recommendedName>
</protein>
<evidence type="ECO:0000313" key="3">
    <source>
        <dbReference type="Proteomes" id="UP000051574"/>
    </source>
</evidence>
<dbReference type="CDD" id="cd10534">
    <property type="entry name" value="PR-SET_PRDM-like"/>
    <property type="match status" value="1"/>
</dbReference>
<dbReference type="GO" id="GO:0008276">
    <property type="term" value="F:protein methyltransferase activity"/>
    <property type="evidence" value="ECO:0007669"/>
    <property type="project" value="UniProtKB-ARBA"/>
</dbReference>
<comment type="caution">
    <text evidence="2">The sequence shown here is derived from an EMBL/GenBank/DDBJ whole genome shotgun (WGS) entry which is preliminary data.</text>
</comment>
<dbReference type="Pfam" id="PF21549">
    <property type="entry name" value="PRDM2_PR"/>
    <property type="match status" value="1"/>
</dbReference>
<evidence type="ECO:0000259" key="1">
    <source>
        <dbReference type="PROSITE" id="PS50280"/>
    </source>
</evidence>
<dbReference type="OrthoDB" id="40579at2759"/>
<sequence length="305" mass="35191">MYLGNQSSASFRPTIKEMEDLKNFDVQSNRWKLGGSNLKLECVACCAEDSVEVSANIKQEVCVEVNHDVNLGNFVNVKPDTEDRTVQNLVFYNELKEELNTLCCEVCGDDYDLYCTKCSMLVRIFDANVPNKIKNTIKQTLPKNFFDIREIYPGDIGVITLKTIPHGVTFGPFEGLVPIIVENTSKWKINMGKLDYLRDPRCLNWMQYIRYSEDLLCRNLMPFQYDNQLFYQSTRLIEEGEELLVWFENGNTKDNNYIQLSVIKKELEDVYACIFCCLGFNSATFLLKHNTVCPGKKDKNLFFKG</sequence>
<keyword evidence="3" id="KW-1185">Reference proteome</keyword>
<reference evidence="2 3" key="1">
    <citation type="submission" date="2015-09" db="EMBL/GenBank/DDBJ databases">
        <title>Draft genome of the scarab beetle Oryctes borbonicus.</title>
        <authorList>
            <person name="Meyer J.M."/>
            <person name="Markov G.V."/>
            <person name="Baskaran P."/>
            <person name="Herrmann M."/>
            <person name="Sommer R.J."/>
            <person name="Roedelsperger C."/>
        </authorList>
    </citation>
    <scope>NUCLEOTIDE SEQUENCE [LARGE SCALE GENOMIC DNA]</scope>
    <source>
        <strain evidence="2">OB123</strain>
        <tissue evidence="2">Whole animal</tissue>
    </source>
</reference>
<dbReference type="InterPro" id="IPR001214">
    <property type="entry name" value="SET_dom"/>
</dbReference>
<dbReference type="GO" id="GO:0008170">
    <property type="term" value="F:N-methyltransferase activity"/>
    <property type="evidence" value="ECO:0007669"/>
    <property type="project" value="UniProtKB-ARBA"/>
</dbReference>
<dbReference type="Proteomes" id="UP000051574">
    <property type="component" value="Unassembled WGS sequence"/>
</dbReference>
<dbReference type="PROSITE" id="PS50280">
    <property type="entry name" value="SET"/>
    <property type="match status" value="1"/>
</dbReference>
<feature type="domain" description="SET" evidence="1">
    <location>
        <begin position="133"/>
        <end position="248"/>
    </location>
</feature>
<dbReference type="EMBL" id="LJIG01002348">
    <property type="protein sequence ID" value="KRT84592.1"/>
    <property type="molecule type" value="Genomic_DNA"/>
</dbReference>
<organism evidence="2 3">
    <name type="scientific">Oryctes borbonicus</name>
    <dbReference type="NCBI Taxonomy" id="1629725"/>
    <lineage>
        <taxon>Eukaryota</taxon>
        <taxon>Metazoa</taxon>
        <taxon>Ecdysozoa</taxon>
        <taxon>Arthropoda</taxon>
        <taxon>Hexapoda</taxon>
        <taxon>Insecta</taxon>
        <taxon>Pterygota</taxon>
        <taxon>Neoptera</taxon>
        <taxon>Endopterygota</taxon>
        <taxon>Coleoptera</taxon>
        <taxon>Polyphaga</taxon>
        <taxon>Scarabaeiformia</taxon>
        <taxon>Scarabaeidae</taxon>
        <taxon>Dynastinae</taxon>
        <taxon>Oryctes</taxon>
    </lineage>
</organism>
<name>A0A0T6BB86_9SCAR</name>
<proteinExistence type="predicted"/>
<evidence type="ECO:0000313" key="2">
    <source>
        <dbReference type="EMBL" id="KRT84592.1"/>
    </source>
</evidence>
<dbReference type="InterPro" id="IPR046341">
    <property type="entry name" value="SET_dom_sf"/>
</dbReference>
<dbReference type="GO" id="GO:0008757">
    <property type="term" value="F:S-adenosylmethionine-dependent methyltransferase activity"/>
    <property type="evidence" value="ECO:0007669"/>
    <property type="project" value="UniProtKB-ARBA"/>
</dbReference>
<gene>
    <name evidence="2" type="ORF">AMK59_1580</name>
</gene>
<dbReference type="Gene3D" id="2.170.270.10">
    <property type="entry name" value="SET domain"/>
    <property type="match status" value="1"/>
</dbReference>
<accession>A0A0T6BB86</accession>
<dbReference type="AlphaFoldDB" id="A0A0T6BB86"/>